<dbReference type="GO" id="GO:0071949">
    <property type="term" value="F:FAD binding"/>
    <property type="evidence" value="ECO:0007669"/>
    <property type="project" value="InterPro"/>
</dbReference>
<dbReference type="SUPFAM" id="SSF51905">
    <property type="entry name" value="FAD/NAD(P)-binding domain"/>
    <property type="match status" value="1"/>
</dbReference>
<proteinExistence type="inferred from homology"/>
<gene>
    <name evidence="4" type="ORF">AVDCRST_MAG67-1218</name>
</gene>
<feature type="region of interest" description="Disordered" evidence="2">
    <location>
        <begin position="350"/>
        <end position="389"/>
    </location>
</feature>
<evidence type="ECO:0000313" key="4">
    <source>
        <dbReference type="EMBL" id="CAA9488851.1"/>
    </source>
</evidence>
<evidence type="ECO:0000256" key="2">
    <source>
        <dbReference type="SAM" id="MobiDB-lite"/>
    </source>
</evidence>
<dbReference type="PANTHER" id="PTHR43747">
    <property type="entry name" value="FAD-BINDING PROTEIN"/>
    <property type="match status" value="1"/>
</dbReference>
<dbReference type="InterPro" id="IPR002938">
    <property type="entry name" value="FAD-bd"/>
</dbReference>
<name>A0A6J4S3I1_9ACTN</name>
<dbReference type="Pfam" id="PF01494">
    <property type="entry name" value="FAD_binding_3"/>
    <property type="match status" value="1"/>
</dbReference>
<dbReference type="InterPro" id="IPR050816">
    <property type="entry name" value="Flavin-dep_Halogenase_NPB"/>
</dbReference>
<dbReference type="EMBL" id="CADCVQ010000058">
    <property type="protein sequence ID" value="CAA9488851.1"/>
    <property type="molecule type" value="Genomic_DNA"/>
</dbReference>
<dbReference type="PRINTS" id="PR00469">
    <property type="entry name" value="PNDRDTASEII"/>
</dbReference>
<evidence type="ECO:0000259" key="3">
    <source>
        <dbReference type="Pfam" id="PF01494"/>
    </source>
</evidence>
<dbReference type="AlphaFoldDB" id="A0A6J4S3I1"/>
<feature type="domain" description="FAD-binding" evidence="3">
    <location>
        <begin position="11"/>
        <end position="180"/>
    </location>
</feature>
<protein>
    <recommendedName>
        <fullName evidence="3">FAD-binding domain-containing protein</fullName>
    </recommendedName>
</protein>
<reference evidence="4" key="1">
    <citation type="submission" date="2020-02" db="EMBL/GenBank/DDBJ databases">
        <authorList>
            <person name="Meier V. D."/>
        </authorList>
    </citation>
    <scope>NUCLEOTIDE SEQUENCE</scope>
    <source>
        <strain evidence="4">AVDCRST_MAG67</strain>
    </source>
</reference>
<dbReference type="Gene3D" id="3.50.50.60">
    <property type="entry name" value="FAD/NAD(P)-binding domain"/>
    <property type="match status" value="1"/>
</dbReference>
<organism evidence="4">
    <name type="scientific">uncultured Solirubrobacteraceae bacterium</name>
    <dbReference type="NCBI Taxonomy" id="1162706"/>
    <lineage>
        <taxon>Bacteria</taxon>
        <taxon>Bacillati</taxon>
        <taxon>Actinomycetota</taxon>
        <taxon>Thermoleophilia</taxon>
        <taxon>Solirubrobacterales</taxon>
        <taxon>Solirubrobacteraceae</taxon>
        <taxon>environmental samples</taxon>
    </lineage>
</organism>
<sequence>MAGRGNGLGLDADVVVVGAGPAGAAAAIACARSGLRVALLERSRLPRERPGETLHPGVEAPLRELGVLERVLAAGLPRHRGVWVTWDDEPRLVAYGADDSGPWQGFQALRAPFDALLVQRAQELGAAVHERCRALEPVLLDGRVAGVQTSDGMLRSRYVIDAAGAGHWLARRLGVELDRRSPALIARYGYATGSCPERDDAPAIVADAAGWTWTARVGDGVYGWTRLALSQPRGGDAVAPAELGALVPAGRARSADVSWRAMRQAAGPGWVAAGDAAVVLDPASSHGVLRGLMTGRHAGRLVQAVLAGGDERRLSASYGSFVAHWFEHDVRALEELYGRLPEPPAWLALSSRPAARSSAARRSPAAPTSRRRHGHPRHQSARRQGPRGR</sequence>
<evidence type="ECO:0000256" key="1">
    <source>
        <dbReference type="ARBA" id="ARBA00038396"/>
    </source>
</evidence>
<accession>A0A6J4S3I1</accession>
<dbReference type="PROSITE" id="PS51257">
    <property type="entry name" value="PROKAR_LIPOPROTEIN"/>
    <property type="match status" value="1"/>
</dbReference>
<feature type="compositionally biased region" description="Basic residues" evidence="2">
    <location>
        <begin position="369"/>
        <end position="389"/>
    </location>
</feature>
<comment type="similarity">
    <text evidence="1">Belongs to the flavin-dependent halogenase family. Bacterial tryptophan halogenase subfamily.</text>
</comment>
<dbReference type="InterPro" id="IPR036188">
    <property type="entry name" value="FAD/NAD-bd_sf"/>
</dbReference>
<dbReference type="PANTHER" id="PTHR43747:SF1">
    <property type="entry name" value="SLR1998 PROTEIN"/>
    <property type="match status" value="1"/>
</dbReference>
<feature type="compositionally biased region" description="Low complexity" evidence="2">
    <location>
        <begin position="350"/>
        <end position="368"/>
    </location>
</feature>